<dbReference type="EMBL" id="CP014841">
    <property type="protein sequence ID" value="AND68674.1"/>
    <property type="molecule type" value="Genomic_DNA"/>
</dbReference>
<evidence type="ECO:0000313" key="4">
    <source>
        <dbReference type="Proteomes" id="UP000077255"/>
    </source>
</evidence>
<dbReference type="PANTHER" id="PTHR38075:SF1">
    <property type="entry name" value="DUF4139 DOMAIN-CONTAINING PROTEIN"/>
    <property type="match status" value="1"/>
</dbReference>
<protein>
    <recommendedName>
        <fullName evidence="2">DUF4139 domain-containing protein</fullName>
    </recommendedName>
</protein>
<dbReference type="AlphaFoldDB" id="A0A160MZT7"/>
<dbReference type="PANTHER" id="PTHR38075">
    <property type="entry name" value="DUF4139 DOMAIN-CONTAINING PROTEIN"/>
    <property type="match status" value="1"/>
</dbReference>
<evidence type="ECO:0000256" key="1">
    <source>
        <dbReference type="SAM" id="SignalP"/>
    </source>
</evidence>
<dbReference type="PROSITE" id="PS51257">
    <property type="entry name" value="PROKAR_LIPOPROTEIN"/>
    <property type="match status" value="1"/>
</dbReference>
<evidence type="ECO:0000313" key="3">
    <source>
        <dbReference type="EMBL" id="AND68674.1"/>
    </source>
</evidence>
<proteinExistence type="predicted"/>
<gene>
    <name evidence="3" type="ORF">ATSB10_12200</name>
</gene>
<evidence type="ECO:0000259" key="2">
    <source>
        <dbReference type="Pfam" id="PF13598"/>
    </source>
</evidence>
<feature type="signal peptide" evidence="1">
    <location>
        <begin position="1"/>
        <end position="21"/>
    </location>
</feature>
<dbReference type="STRING" id="445710.ATSB10_12200"/>
<dbReference type="RefSeq" id="WP_236886503.1">
    <property type="nucleotide sequence ID" value="NZ_CP014841.1"/>
</dbReference>
<dbReference type="PATRIC" id="fig|445710.3.peg.1220"/>
<dbReference type="Pfam" id="PF13598">
    <property type="entry name" value="DUF4139"/>
    <property type="match status" value="1"/>
</dbReference>
<name>A0A160MZT7_9GAMM</name>
<reference evidence="3 4" key="1">
    <citation type="submission" date="2016-02" db="EMBL/GenBank/DDBJ databases">
        <title>Complete genome sequencing and analysis of ATSB10, Dyella thiooxydans isolated from rhizosphere soil of sunflower (Helianthus annuus L.).</title>
        <authorList>
            <person name="Lee Y."/>
            <person name="Hwangbo K."/>
            <person name="Chung H."/>
            <person name="Yoo J."/>
            <person name="Kim K.Y."/>
            <person name="Sa T.M."/>
            <person name="Um Y."/>
            <person name="Madhaiyan M."/>
        </authorList>
    </citation>
    <scope>NUCLEOTIDE SEQUENCE [LARGE SCALE GENOMIC DNA]</scope>
    <source>
        <strain evidence="3 4">ATSB10</strain>
    </source>
</reference>
<sequence length="478" mass="50965">MRPLRLSLITLGMLACAGAQAAATDATSITVYRSDDASLFNNDGAPLNSGYAMVREPRRLDLTSGTQDVSLGGLPQFLDPEALSLRFRDAAATVISQRLRLVQGESAGLSDLVGRDIDVLGASGNVLASGKLLSARGSLELRQGDATVLVHDYAAVRATGPIQRGARLDLRVDAKHRGPAQAQLGFVTAGLGWRASYIGTLAPGGGCRMTLESRASVANRSGSDWHDADLTLIAGAPNLAKPNAPGPRVMAFSAKAARDMPEQSTLADYRSFHLPAPVDLPDGTVSLLPLYATRTVSCERTALYESGNAYQPPMPMVQPGFNPGGQEQVTSTLAFDAFDSLPAGYLRVLADDAHGAAQVIGEGRVEDTPRGGKVTLTLGNAFDLRVKRERTAFHVDRTGRTMDEAFRLTLTNAGDEARVVTVREHPSRWHTWTLASSSQKPTDITPDTLSFAVKVPANGKTTLDYAVRYTWTADVQPQ</sequence>
<accession>A0A160MZT7</accession>
<dbReference type="KEGG" id="dtx:ATSB10_12200"/>
<keyword evidence="1" id="KW-0732">Signal</keyword>
<feature type="domain" description="DUF4139" evidence="2">
    <location>
        <begin position="183"/>
        <end position="471"/>
    </location>
</feature>
<dbReference type="InterPro" id="IPR037291">
    <property type="entry name" value="DUF4139"/>
</dbReference>
<feature type="chain" id="PRO_5007817895" description="DUF4139 domain-containing protein" evidence="1">
    <location>
        <begin position="22"/>
        <end position="478"/>
    </location>
</feature>
<keyword evidence="4" id="KW-1185">Reference proteome</keyword>
<organism evidence="3 4">
    <name type="scientific">Dyella thiooxydans</name>
    <dbReference type="NCBI Taxonomy" id="445710"/>
    <lineage>
        <taxon>Bacteria</taxon>
        <taxon>Pseudomonadati</taxon>
        <taxon>Pseudomonadota</taxon>
        <taxon>Gammaproteobacteria</taxon>
        <taxon>Lysobacterales</taxon>
        <taxon>Rhodanobacteraceae</taxon>
        <taxon>Dyella</taxon>
    </lineage>
</organism>
<dbReference type="Proteomes" id="UP000077255">
    <property type="component" value="Chromosome"/>
</dbReference>